<dbReference type="SUPFAM" id="SSF46689">
    <property type="entry name" value="Homeodomain-like"/>
    <property type="match status" value="2"/>
</dbReference>
<name>A0AB73T2U4_9FIRM</name>
<dbReference type="InterPro" id="IPR009057">
    <property type="entry name" value="Homeodomain-like_sf"/>
</dbReference>
<proteinExistence type="predicted"/>
<accession>A0AB73T2U4</accession>
<dbReference type="RefSeq" id="WP_109627490.1">
    <property type="nucleotide sequence ID" value="NZ_CANTIO010000006.1"/>
</dbReference>
<comment type="caution">
    <text evidence="6">The sequence shown here is derived from an EMBL/GenBank/DDBJ whole genome shotgun (WGS) entry which is preliminary data.</text>
</comment>
<keyword evidence="1" id="KW-0963">Cytoplasm</keyword>
<keyword evidence="4" id="KW-0804">Transcription</keyword>
<organism evidence="6 7">
    <name type="scientific">Murimonas intestini</name>
    <dbReference type="NCBI Taxonomy" id="1337051"/>
    <lineage>
        <taxon>Bacteria</taxon>
        <taxon>Bacillati</taxon>
        <taxon>Bacillota</taxon>
        <taxon>Clostridia</taxon>
        <taxon>Lachnospirales</taxon>
        <taxon>Lachnospiraceae</taxon>
        <taxon>Murimonas</taxon>
    </lineage>
</organism>
<dbReference type="AlphaFoldDB" id="A0AB73T2U4"/>
<dbReference type="SMART" id="SM00342">
    <property type="entry name" value="HTH_ARAC"/>
    <property type="match status" value="1"/>
</dbReference>
<dbReference type="Gene3D" id="1.10.10.60">
    <property type="entry name" value="Homeodomain-like"/>
    <property type="match status" value="2"/>
</dbReference>
<dbReference type="Proteomes" id="UP000245412">
    <property type="component" value="Unassembled WGS sequence"/>
</dbReference>
<dbReference type="InterPro" id="IPR020449">
    <property type="entry name" value="Tscrpt_reg_AraC-type_HTH"/>
</dbReference>
<dbReference type="PANTHER" id="PTHR46796:SF13">
    <property type="entry name" value="HTH-TYPE TRANSCRIPTIONAL ACTIVATOR RHAS"/>
    <property type="match status" value="1"/>
</dbReference>
<dbReference type="PANTHER" id="PTHR46796">
    <property type="entry name" value="HTH-TYPE TRANSCRIPTIONAL ACTIVATOR RHAS-RELATED"/>
    <property type="match status" value="1"/>
</dbReference>
<dbReference type="PROSITE" id="PS01124">
    <property type="entry name" value="HTH_ARAC_FAMILY_2"/>
    <property type="match status" value="1"/>
</dbReference>
<keyword evidence="2" id="KW-0805">Transcription regulation</keyword>
<evidence type="ECO:0000256" key="2">
    <source>
        <dbReference type="ARBA" id="ARBA00023015"/>
    </source>
</evidence>
<dbReference type="InterPro" id="IPR018060">
    <property type="entry name" value="HTH_AraC"/>
</dbReference>
<dbReference type="EMBL" id="QGGY01000008">
    <property type="protein sequence ID" value="PWJ74752.1"/>
    <property type="molecule type" value="Genomic_DNA"/>
</dbReference>
<dbReference type="Pfam" id="PF12833">
    <property type="entry name" value="HTH_18"/>
    <property type="match status" value="1"/>
</dbReference>
<dbReference type="SUPFAM" id="SSF51215">
    <property type="entry name" value="Regulatory protein AraC"/>
    <property type="match status" value="1"/>
</dbReference>
<keyword evidence="3" id="KW-0238">DNA-binding</keyword>
<sequence length="315" mass="35772">MSRPKHSPVEYRNYALPPYFPIVLLTGDVWRISDVPSGTLHFHNCLEIGLCESDSGMMEFADSSRAFHAGDVTIVASDVPHTTYSAPGTASKWSYIFVNVEDLFQPYFPMDIISNRDMFHKLLRNYCAVLPKDSYPQVHTLVSGIIAELQKKELNFQFSVRGLMLSLMMRLINIYSAAGQAADSNIQLHENSLAIAPALYYIRKNYMMDFPMEDLASLCSMSPTHFRRTFSSVMGFGALEYLIRIRITHAAILLRTTEVPVLDISEEIGFHSVSSFNRHFMEIIGMTPMKYRKQMSCVRDKSILKCTGWLAPPKD</sequence>
<evidence type="ECO:0000313" key="7">
    <source>
        <dbReference type="Proteomes" id="UP000245412"/>
    </source>
</evidence>
<evidence type="ECO:0000256" key="3">
    <source>
        <dbReference type="ARBA" id="ARBA00023125"/>
    </source>
</evidence>
<evidence type="ECO:0000256" key="4">
    <source>
        <dbReference type="ARBA" id="ARBA00023163"/>
    </source>
</evidence>
<dbReference type="CDD" id="cd02208">
    <property type="entry name" value="cupin_RmlC-like"/>
    <property type="match status" value="1"/>
</dbReference>
<reference evidence="6 7" key="1">
    <citation type="submission" date="2018-05" db="EMBL/GenBank/DDBJ databases">
        <authorList>
            <person name="Goeker M."/>
            <person name="Huntemann M."/>
            <person name="Clum A."/>
            <person name="Pillay M."/>
            <person name="Palaniappan K."/>
            <person name="Varghese N."/>
            <person name="Mikhailova N."/>
            <person name="Stamatis D."/>
            <person name="Reddy T."/>
            <person name="Daum C."/>
            <person name="Shapiro N."/>
            <person name="Ivanova N."/>
            <person name="Kyrpides N."/>
            <person name="Woyke T."/>
        </authorList>
    </citation>
    <scope>NUCLEOTIDE SEQUENCE [LARGE SCALE GENOMIC DNA]</scope>
    <source>
        <strain evidence="6 7">DSM 26524</strain>
    </source>
</reference>
<dbReference type="InterPro" id="IPR037923">
    <property type="entry name" value="HTH-like"/>
</dbReference>
<protein>
    <submittedName>
        <fullName evidence="6">AraC-like DNA-binding protein</fullName>
    </submittedName>
</protein>
<evidence type="ECO:0000256" key="1">
    <source>
        <dbReference type="ARBA" id="ARBA00022490"/>
    </source>
</evidence>
<gene>
    <name evidence="6" type="ORF">C7383_108182</name>
</gene>
<dbReference type="GO" id="GO:0043565">
    <property type="term" value="F:sequence-specific DNA binding"/>
    <property type="evidence" value="ECO:0007669"/>
    <property type="project" value="InterPro"/>
</dbReference>
<dbReference type="GO" id="GO:0003700">
    <property type="term" value="F:DNA-binding transcription factor activity"/>
    <property type="evidence" value="ECO:0007669"/>
    <property type="project" value="InterPro"/>
</dbReference>
<evidence type="ECO:0000313" key="6">
    <source>
        <dbReference type="EMBL" id="PWJ74752.1"/>
    </source>
</evidence>
<keyword evidence="7" id="KW-1185">Reference proteome</keyword>
<feature type="domain" description="HTH araC/xylS-type" evidence="5">
    <location>
        <begin position="196"/>
        <end position="294"/>
    </location>
</feature>
<dbReference type="InterPro" id="IPR050204">
    <property type="entry name" value="AraC_XylS_family_regulators"/>
</dbReference>
<evidence type="ECO:0000259" key="5">
    <source>
        <dbReference type="PROSITE" id="PS01124"/>
    </source>
</evidence>
<dbReference type="PRINTS" id="PR00032">
    <property type="entry name" value="HTHARAC"/>
</dbReference>